<organism evidence="6 7">
    <name type="scientific">Parabacteroides goldsteinii DSM 19448 = WAL 12034</name>
    <dbReference type="NCBI Taxonomy" id="927665"/>
    <lineage>
        <taxon>Bacteria</taxon>
        <taxon>Pseudomonadati</taxon>
        <taxon>Bacteroidota</taxon>
        <taxon>Bacteroidia</taxon>
        <taxon>Bacteroidales</taxon>
        <taxon>Tannerellaceae</taxon>
        <taxon>Parabacteroides</taxon>
    </lineage>
</organism>
<name>A0A0F5JQD5_9BACT</name>
<dbReference type="GO" id="GO:1990281">
    <property type="term" value="C:efflux pump complex"/>
    <property type="evidence" value="ECO:0007669"/>
    <property type="project" value="TreeGrafter"/>
</dbReference>
<gene>
    <name evidence="6" type="ORF">HMPREF1535_00082</name>
</gene>
<evidence type="ECO:0000259" key="3">
    <source>
        <dbReference type="Pfam" id="PF25917"/>
    </source>
</evidence>
<dbReference type="InterPro" id="IPR058637">
    <property type="entry name" value="YknX-like_C"/>
</dbReference>
<feature type="domain" description="YknX-like C-terminal permuted SH3-like" evidence="5">
    <location>
        <begin position="271"/>
        <end position="338"/>
    </location>
</feature>
<dbReference type="EMBL" id="AQHV01000001">
    <property type="protein sequence ID" value="KKB59810.1"/>
    <property type="molecule type" value="Genomic_DNA"/>
</dbReference>
<dbReference type="PROSITE" id="PS51257">
    <property type="entry name" value="PROKAR_LIPOPROTEIN"/>
    <property type="match status" value="1"/>
</dbReference>
<evidence type="ECO:0000313" key="7">
    <source>
        <dbReference type="Proteomes" id="UP000033047"/>
    </source>
</evidence>
<protein>
    <submittedName>
        <fullName evidence="6">Efflux transporter, RND family, MFP subunit</fullName>
    </submittedName>
</protein>
<dbReference type="Gene3D" id="1.10.287.470">
    <property type="entry name" value="Helix hairpin bin"/>
    <property type="match status" value="1"/>
</dbReference>
<dbReference type="AlphaFoldDB" id="A0A0F5JQD5"/>
<dbReference type="InterPro" id="IPR058625">
    <property type="entry name" value="MdtA-like_BSH"/>
</dbReference>
<evidence type="ECO:0000259" key="5">
    <source>
        <dbReference type="Pfam" id="PF25989"/>
    </source>
</evidence>
<dbReference type="STRING" id="927665.HMPREF1535_00082"/>
<evidence type="ECO:0000259" key="4">
    <source>
        <dbReference type="Pfam" id="PF25954"/>
    </source>
</evidence>
<keyword evidence="2" id="KW-0175">Coiled coil</keyword>
<dbReference type="Pfam" id="PF25989">
    <property type="entry name" value="YknX_C"/>
    <property type="match status" value="1"/>
</dbReference>
<dbReference type="HOGENOM" id="CLU_018816_1_2_10"/>
<dbReference type="SUPFAM" id="SSF111369">
    <property type="entry name" value="HlyD-like secretion proteins"/>
    <property type="match status" value="1"/>
</dbReference>
<dbReference type="Gene3D" id="2.40.30.170">
    <property type="match status" value="1"/>
</dbReference>
<accession>A0A0F5JQD5</accession>
<feature type="domain" description="Multidrug resistance protein MdtA-like barrel-sandwich hybrid" evidence="3">
    <location>
        <begin position="67"/>
        <end position="178"/>
    </location>
</feature>
<dbReference type="RefSeq" id="WP_007658816.1">
    <property type="nucleotide sequence ID" value="NZ_KQ033912.1"/>
</dbReference>
<evidence type="ECO:0000256" key="2">
    <source>
        <dbReference type="SAM" id="Coils"/>
    </source>
</evidence>
<dbReference type="PANTHER" id="PTHR30469">
    <property type="entry name" value="MULTIDRUG RESISTANCE PROTEIN MDTA"/>
    <property type="match status" value="1"/>
</dbReference>
<proteinExistence type="inferred from homology"/>
<dbReference type="Pfam" id="PF25954">
    <property type="entry name" value="Beta-barrel_RND_2"/>
    <property type="match status" value="1"/>
</dbReference>
<dbReference type="NCBIfam" id="TIGR01730">
    <property type="entry name" value="RND_mfp"/>
    <property type="match status" value="1"/>
</dbReference>
<reference evidence="6 7" key="1">
    <citation type="submission" date="2013-04" db="EMBL/GenBank/DDBJ databases">
        <title>The Genome Sequence of Parabacteroides goldsteinii DSM 19448.</title>
        <authorList>
            <consortium name="The Broad Institute Genomics Platform"/>
            <person name="Earl A."/>
            <person name="Ward D."/>
            <person name="Feldgarden M."/>
            <person name="Gevers D."/>
            <person name="Martens E."/>
            <person name="Sakamoto M."/>
            <person name="Benno Y."/>
            <person name="Song Y."/>
            <person name="Liu C."/>
            <person name="Lee J."/>
            <person name="Bolanos M."/>
            <person name="Vaisanen M.L."/>
            <person name="Finegold S.M."/>
            <person name="Walker B."/>
            <person name="Young S."/>
            <person name="Zeng Q."/>
            <person name="Gargeya S."/>
            <person name="Fitzgerald M."/>
            <person name="Haas B."/>
            <person name="Abouelleil A."/>
            <person name="Allen A.W."/>
            <person name="Alvarado L."/>
            <person name="Arachchi H.M."/>
            <person name="Berlin A.M."/>
            <person name="Chapman S.B."/>
            <person name="Gainer-Dewar J."/>
            <person name="Goldberg J."/>
            <person name="Griggs A."/>
            <person name="Gujja S."/>
            <person name="Hansen M."/>
            <person name="Howarth C."/>
            <person name="Imamovic A."/>
            <person name="Ireland A."/>
            <person name="Larimer J."/>
            <person name="McCowan C."/>
            <person name="Murphy C."/>
            <person name="Pearson M."/>
            <person name="Poon T.W."/>
            <person name="Priest M."/>
            <person name="Roberts A."/>
            <person name="Saif S."/>
            <person name="Shea T."/>
            <person name="Sisk P."/>
            <person name="Sykes S."/>
            <person name="Wortman J."/>
            <person name="Nusbaum C."/>
            <person name="Birren B."/>
        </authorList>
    </citation>
    <scope>NUCLEOTIDE SEQUENCE [LARGE SCALE GENOMIC DNA]</scope>
    <source>
        <strain evidence="6 7">DSM 19448</strain>
    </source>
</reference>
<feature type="coiled-coil region" evidence="2">
    <location>
        <begin position="93"/>
        <end position="120"/>
    </location>
</feature>
<comment type="similarity">
    <text evidence="1">Belongs to the membrane fusion protein (MFP) (TC 8.A.1) family.</text>
</comment>
<evidence type="ECO:0000313" key="6">
    <source>
        <dbReference type="EMBL" id="KKB59810.1"/>
    </source>
</evidence>
<feature type="domain" description="CusB-like beta-barrel" evidence="4">
    <location>
        <begin position="191"/>
        <end position="261"/>
    </location>
</feature>
<dbReference type="Gene3D" id="2.40.420.20">
    <property type="match status" value="1"/>
</dbReference>
<dbReference type="PATRIC" id="fig|927665.4.peg.76"/>
<dbReference type="Proteomes" id="UP000033047">
    <property type="component" value="Unassembled WGS sequence"/>
</dbReference>
<dbReference type="InterPro" id="IPR006143">
    <property type="entry name" value="RND_pump_MFP"/>
</dbReference>
<sequence length="340" mass="37938">MKTREMLKVIPLITLALLMSCSGEKKDAATDTHDEKVKVKIEQVSSQDVDQIADFTATVEANIKNNIAPQSPVRIAKLFAEVGDHVKEGQVLVKMDETNLQQAKIQLDNQEIEFNRIDELYKVGGASKSAWDAQKTQLDVSRASYKNLQENTQLLSPISGIITARNYDSGDMYSGGEPIYTVEQIRPVKLFVNVSESYFTDVKKGNEVDIKLDVYGDEVFKGKVSLVYPTIDASTRTFPVEIKIVNTDERVRPGMFARATMNFGTLNHVVAPDQAIVKQSGSGDRYIYVYKNGKVSYQKIELGRRMGNKYEIVSGVENGDHVVITGQNRLTNGMEVEIDK</sequence>
<dbReference type="InterPro" id="IPR058792">
    <property type="entry name" value="Beta-barrel_RND_2"/>
</dbReference>
<dbReference type="Pfam" id="PF25917">
    <property type="entry name" value="BSH_RND"/>
    <property type="match status" value="1"/>
</dbReference>
<dbReference type="GO" id="GO:0015562">
    <property type="term" value="F:efflux transmembrane transporter activity"/>
    <property type="evidence" value="ECO:0007669"/>
    <property type="project" value="TreeGrafter"/>
</dbReference>
<dbReference type="FunFam" id="2.40.30.170:FF:000010">
    <property type="entry name" value="Efflux RND transporter periplasmic adaptor subunit"/>
    <property type="match status" value="1"/>
</dbReference>
<comment type="caution">
    <text evidence="6">The sequence shown here is derived from an EMBL/GenBank/DDBJ whole genome shotgun (WGS) entry which is preliminary data.</text>
</comment>
<dbReference type="Gene3D" id="2.40.50.100">
    <property type="match status" value="1"/>
</dbReference>
<evidence type="ECO:0000256" key="1">
    <source>
        <dbReference type="ARBA" id="ARBA00009477"/>
    </source>
</evidence>